<dbReference type="EMBL" id="JAGSYN010000192">
    <property type="protein sequence ID" value="KAG7661863.1"/>
    <property type="molecule type" value="Genomic_DNA"/>
</dbReference>
<dbReference type="RefSeq" id="XP_049262096.1">
    <property type="nucleotide sequence ID" value="XM_049408588.1"/>
</dbReference>
<name>A0A8J5UFA1_9ASCO</name>
<proteinExistence type="predicted"/>
<accession>A0A8J5UFA1</accession>
<evidence type="ECO:0000313" key="1">
    <source>
        <dbReference type="EMBL" id="KAG7661863.1"/>
    </source>
</evidence>
<dbReference type="AlphaFoldDB" id="A0A8J5UFA1"/>
<protein>
    <submittedName>
        <fullName evidence="1">Uncharacterized protein</fullName>
    </submittedName>
</protein>
<dbReference type="GeneID" id="73471410"/>
<keyword evidence="2" id="KW-1185">Reference proteome</keyword>
<reference evidence="1 2" key="1">
    <citation type="journal article" date="2021" name="DNA Res.">
        <title>Genome analysis of Candida subhashii reveals its hybrid nature and dual mitochondrial genome conformations.</title>
        <authorList>
            <person name="Mixao V."/>
            <person name="Hegedusova E."/>
            <person name="Saus E."/>
            <person name="Pryszcz L.P."/>
            <person name="Cillingova A."/>
            <person name="Nosek J."/>
            <person name="Gabaldon T."/>
        </authorList>
    </citation>
    <scope>NUCLEOTIDE SEQUENCE [LARGE SCALE GENOMIC DNA]</scope>
    <source>
        <strain evidence="1 2">CBS 10753</strain>
    </source>
</reference>
<comment type="caution">
    <text evidence="1">The sequence shown here is derived from an EMBL/GenBank/DDBJ whole genome shotgun (WGS) entry which is preliminary data.</text>
</comment>
<gene>
    <name evidence="1" type="ORF">J8A68_004610</name>
</gene>
<sequence>MTSTNPILIPSDESNFDANGDTTVLINVKTEANQSFTFRVCDRIEDRVFEIRTSDGEVFTYFEGLIIDQKMWLILPSNLKEVIVL</sequence>
<dbReference type="Proteomes" id="UP000694255">
    <property type="component" value="Unassembled WGS sequence"/>
</dbReference>
<organism evidence="1 2">
    <name type="scientific">[Candida] subhashii</name>
    <dbReference type="NCBI Taxonomy" id="561895"/>
    <lineage>
        <taxon>Eukaryota</taxon>
        <taxon>Fungi</taxon>
        <taxon>Dikarya</taxon>
        <taxon>Ascomycota</taxon>
        <taxon>Saccharomycotina</taxon>
        <taxon>Pichiomycetes</taxon>
        <taxon>Debaryomycetaceae</taxon>
        <taxon>Spathaspora</taxon>
    </lineage>
</organism>
<evidence type="ECO:0000313" key="2">
    <source>
        <dbReference type="Proteomes" id="UP000694255"/>
    </source>
</evidence>